<feature type="transmembrane region" description="Helical" evidence="9">
    <location>
        <begin position="251"/>
        <end position="273"/>
    </location>
</feature>
<feature type="compositionally biased region" description="Low complexity" evidence="8">
    <location>
        <begin position="30"/>
        <end position="52"/>
    </location>
</feature>
<sequence length="462" mass="47552">MGVGDNRGQDGAEDRAAAGPNVKPPEDDVPSPAADGSGDAATDATPAEAAADSNPTLPPTGGATPPDGGRHRAEGPGATRIAGTRDRSAASAVPWRVRVAAALSWRFLLIIAGVGLIGWILGYLSAVTIPVGIALLVSALFAPLVNRLVRWKVPRSLATLIAIVVGLIVVGGLLTLVITTVTASLPQLQDQVAASISNINNWLQRGPLHLSHDQLQQFLNRTVGALNGNSSELVSRALSTATTIGSTLTQALLALFTLIFFLYSGSQVWNFLLRGLPHEVRDQVDVAGRRGFASLVSYVRATVAVACVDAVCIGVGIWIVGVPLAVPLAALIFIGAFIPIIGAVAAGAVAVLVALVAKGFIAAIIVLAILIAVMQLEGHVLQPFLLGRAVRLHPLAVVLAIAVGVEVSGITGALLAVPILAVVKSAVGSLLRDPDLDPTDVNALRPRSARPLPDQQAEEDSA</sequence>
<keyword evidence="7 9" id="KW-0472">Membrane</keyword>
<evidence type="ECO:0000256" key="9">
    <source>
        <dbReference type="SAM" id="Phobius"/>
    </source>
</evidence>
<dbReference type="PANTHER" id="PTHR21716">
    <property type="entry name" value="TRANSMEMBRANE PROTEIN"/>
    <property type="match status" value="1"/>
</dbReference>
<keyword evidence="6 9" id="KW-1133">Transmembrane helix</keyword>
<dbReference type="EMBL" id="VJZA01000021">
    <property type="protein sequence ID" value="TVT22002.1"/>
    <property type="molecule type" value="Genomic_DNA"/>
</dbReference>
<keyword evidence="5 9" id="KW-0812">Transmembrane</keyword>
<evidence type="ECO:0000313" key="11">
    <source>
        <dbReference type="Proteomes" id="UP000318578"/>
    </source>
</evidence>
<dbReference type="Proteomes" id="UP000318578">
    <property type="component" value="Unassembled WGS sequence"/>
</dbReference>
<comment type="subcellular location">
    <subcellularLocation>
        <location evidence="1">Cell membrane</location>
        <topology evidence="1">Multi-pass membrane protein</topology>
    </subcellularLocation>
</comment>
<evidence type="ECO:0000256" key="3">
    <source>
        <dbReference type="ARBA" id="ARBA00022448"/>
    </source>
</evidence>
<evidence type="ECO:0000256" key="4">
    <source>
        <dbReference type="ARBA" id="ARBA00022475"/>
    </source>
</evidence>
<protein>
    <submittedName>
        <fullName evidence="10">AI-2E family transporter</fullName>
    </submittedName>
</protein>
<keyword evidence="4" id="KW-1003">Cell membrane</keyword>
<dbReference type="GO" id="GO:0055085">
    <property type="term" value="P:transmembrane transport"/>
    <property type="evidence" value="ECO:0007669"/>
    <property type="project" value="TreeGrafter"/>
</dbReference>
<evidence type="ECO:0000313" key="10">
    <source>
        <dbReference type="EMBL" id="TVT22002.1"/>
    </source>
</evidence>
<feature type="compositionally biased region" description="Basic and acidic residues" evidence="8">
    <location>
        <begin position="7"/>
        <end position="16"/>
    </location>
</feature>
<feature type="region of interest" description="Disordered" evidence="8">
    <location>
        <begin position="1"/>
        <end position="85"/>
    </location>
</feature>
<accession>A0A558ACK6</accession>
<keyword evidence="11" id="KW-1185">Reference proteome</keyword>
<evidence type="ECO:0000256" key="6">
    <source>
        <dbReference type="ARBA" id="ARBA00022989"/>
    </source>
</evidence>
<feature type="transmembrane region" description="Helical" evidence="9">
    <location>
        <begin position="359"/>
        <end position="376"/>
    </location>
</feature>
<gene>
    <name evidence="10" type="ORF">FNH06_14635</name>
</gene>
<dbReference type="OrthoDB" id="9784366at2"/>
<organism evidence="10 11">
    <name type="scientific">Amycolatopsis acidiphila</name>
    <dbReference type="NCBI Taxonomy" id="715473"/>
    <lineage>
        <taxon>Bacteria</taxon>
        <taxon>Bacillati</taxon>
        <taxon>Actinomycetota</taxon>
        <taxon>Actinomycetes</taxon>
        <taxon>Pseudonocardiales</taxon>
        <taxon>Pseudonocardiaceae</taxon>
        <taxon>Amycolatopsis</taxon>
    </lineage>
</organism>
<dbReference type="InterPro" id="IPR002549">
    <property type="entry name" value="AI-2E-like"/>
</dbReference>
<dbReference type="GO" id="GO:0005886">
    <property type="term" value="C:plasma membrane"/>
    <property type="evidence" value="ECO:0007669"/>
    <property type="project" value="UniProtKB-SubCell"/>
</dbReference>
<feature type="transmembrane region" description="Helical" evidence="9">
    <location>
        <begin position="157"/>
        <end position="178"/>
    </location>
</feature>
<comment type="caution">
    <text evidence="10">The sequence shown here is derived from an EMBL/GenBank/DDBJ whole genome shotgun (WGS) entry which is preliminary data.</text>
</comment>
<name>A0A558ACK6_9PSEU</name>
<comment type="similarity">
    <text evidence="2">Belongs to the autoinducer-2 exporter (AI-2E) (TC 2.A.86) family.</text>
</comment>
<feature type="transmembrane region" description="Helical" evidence="9">
    <location>
        <begin position="396"/>
        <end position="423"/>
    </location>
</feature>
<feature type="transmembrane region" description="Helical" evidence="9">
    <location>
        <begin position="326"/>
        <end position="352"/>
    </location>
</feature>
<dbReference type="Pfam" id="PF01594">
    <property type="entry name" value="AI-2E_transport"/>
    <property type="match status" value="1"/>
</dbReference>
<evidence type="ECO:0000256" key="8">
    <source>
        <dbReference type="SAM" id="MobiDB-lite"/>
    </source>
</evidence>
<feature type="transmembrane region" description="Helical" evidence="9">
    <location>
        <begin position="127"/>
        <end position="145"/>
    </location>
</feature>
<proteinExistence type="inferred from homology"/>
<keyword evidence="3" id="KW-0813">Transport</keyword>
<dbReference type="PANTHER" id="PTHR21716:SF53">
    <property type="entry name" value="PERMEASE PERM-RELATED"/>
    <property type="match status" value="1"/>
</dbReference>
<evidence type="ECO:0000256" key="1">
    <source>
        <dbReference type="ARBA" id="ARBA00004651"/>
    </source>
</evidence>
<feature type="region of interest" description="Disordered" evidence="8">
    <location>
        <begin position="438"/>
        <end position="462"/>
    </location>
</feature>
<evidence type="ECO:0000256" key="2">
    <source>
        <dbReference type="ARBA" id="ARBA00009773"/>
    </source>
</evidence>
<evidence type="ECO:0000256" key="7">
    <source>
        <dbReference type="ARBA" id="ARBA00023136"/>
    </source>
</evidence>
<evidence type="ECO:0000256" key="5">
    <source>
        <dbReference type="ARBA" id="ARBA00022692"/>
    </source>
</evidence>
<reference evidence="10 11" key="1">
    <citation type="submission" date="2019-07" db="EMBL/GenBank/DDBJ databases">
        <title>New species of Amycolatopsis and Streptomyces.</title>
        <authorList>
            <person name="Duangmal K."/>
            <person name="Teo W.F.A."/>
            <person name="Lipun K."/>
        </authorList>
    </citation>
    <scope>NUCLEOTIDE SEQUENCE [LARGE SCALE GENOMIC DNA]</scope>
    <source>
        <strain evidence="10 11">JCM 30562</strain>
    </source>
</reference>
<dbReference type="AlphaFoldDB" id="A0A558ACK6"/>
<feature type="transmembrane region" description="Helical" evidence="9">
    <location>
        <begin position="103"/>
        <end position="121"/>
    </location>
</feature>
<feature type="transmembrane region" description="Helical" evidence="9">
    <location>
        <begin position="298"/>
        <end position="320"/>
    </location>
</feature>